<dbReference type="AlphaFoldDB" id="A0A8S3X6S4"/>
<evidence type="ECO:0000313" key="3">
    <source>
        <dbReference type="EMBL" id="CAG5005832.1"/>
    </source>
</evidence>
<feature type="compositionally biased region" description="Basic and acidic residues" evidence="1">
    <location>
        <begin position="112"/>
        <end position="121"/>
    </location>
</feature>
<name>A0A8S3X6S4_PARAO</name>
<dbReference type="OrthoDB" id="7433844at2759"/>
<reference evidence="3" key="1">
    <citation type="submission" date="2021-04" db="EMBL/GenBank/DDBJ databases">
        <authorList>
            <person name="Tunstrom K."/>
        </authorList>
    </citation>
    <scope>NUCLEOTIDE SEQUENCE</scope>
</reference>
<evidence type="ECO:0000259" key="2">
    <source>
        <dbReference type="Pfam" id="PF04825"/>
    </source>
</evidence>
<dbReference type="EMBL" id="CAJQZP010000978">
    <property type="protein sequence ID" value="CAG5005832.1"/>
    <property type="molecule type" value="Genomic_DNA"/>
</dbReference>
<feature type="compositionally biased region" description="Acidic residues" evidence="1">
    <location>
        <begin position="101"/>
        <end position="111"/>
    </location>
</feature>
<dbReference type="InterPro" id="IPR006910">
    <property type="entry name" value="Rad21_Rec8_N"/>
</dbReference>
<comment type="caution">
    <text evidence="3">The sequence shown here is derived from an EMBL/GenBank/DDBJ whole genome shotgun (WGS) entry which is preliminary data.</text>
</comment>
<dbReference type="Pfam" id="PF04825">
    <property type="entry name" value="Rad21_Rec8_N"/>
    <property type="match status" value="1"/>
</dbReference>
<organism evidence="3 4">
    <name type="scientific">Parnassius apollo</name>
    <name type="common">Apollo butterfly</name>
    <name type="synonym">Papilio apollo</name>
    <dbReference type="NCBI Taxonomy" id="110799"/>
    <lineage>
        <taxon>Eukaryota</taxon>
        <taxon>Metazoa</taxon>
        <taxon>Ecdysozoa</taxon>
        <taxon>Arthropoda</taxon>
        <taxon>Hexapoda</taxon>
        <taxon>Insecta</taxon>
        <taxon>Pterygota</taxon>
        <taxon>Neoptera</taxon>
        <taxon>Endopterygota</taxon>
        <taxon>Lepidoptera</taxon>
        <taxon>Glossata</taxon>
        <taxon>Ditrysia</taxon>
        <taxon>Papilionoidea</taxon>
        <taxon>Papilionidae</taxon>
        <taxon>Parnassiinae</taxon>
        <taxon>Parnassini</taxon>
        <taxon>Parnassius</taxon>
        <taxon>Parnassius</taxon>
    </lineage>
</organism>
<feature type="compositionally biased region" description="Polar residues" evidence="1">
    <location>
        <begin position="148"/>
        <end position="159"/>
    </location>
</feature>
<dbReference type="Proteomes" id="UP000691718">
    <property type="component" value="Unassembled WGS sequence"/>
</dbReference>
<feature type="domain" description="Rad21/Rec8-like protein N-terminal" evidence="2">
    <location>
        <begin position="1"/>
        <end position="98"/>
    </location>
</feature>
<evidence type="ECO:0000256" key="1">
    <source>
        <dbReference type="SAM" id="MobiDB-lite"/>
    </source>
</evidence>
<protein>
    <submittedName>
        <fullName evidence="3">(apollo) hypothetical protein</fullName>
    </submittedName>
</protein>
<sequence>MSYDKDLMANSSLGKAWRAANDQLSKSEYENINLTMVCEELDNWVANDSLNLRRSLSLSASSILVHGACRFYRDETDKLLKDASKLSQQIMLSHYQSDASSSEDDDESFDTDETREYKTEDTSTILQRKRPMETDNRSKQTKRVKLDAQSNSTKSNSDNDGSDHNLDGVVRGSTHLVEECNVPSNSNLEVNLFITIYFLDVV</sequence>
<evidence type="ECO:0000313" key="4">
    <source>
        <dbReference type="Proteomes" id="UP000691718"/>
    </source>
</evidence>
<feature type="region of interest" description="Disordered" evidence="1">
    <location>
        <begin position="94"/>
        <end position="167"/>
    </location>
</feature>
<gene>
    <name evidence="3" type="ORF">PAPOLLO_LOCUS14644</name>
</gene>
<proteinExistence type="predicted"/>
<accession>A0A8S3X6S4</accession>
<keyword evidence="4" id="KW-1185">Reference proteome</keyword>